<dbReference type="InterPro" id="IPR001437">
    <property type="entry name" value="Tscrpt_elong_fac_GreA/B_C"/>
</dbReference>
<keyword evidence="4" id="KW-1185">Reference proteome</keyword>
<organism evidence="3 4">
    <name type="scientific">Streptomyces jumonjinensis</name>
    <dbReference type="NCBI Taxonomy" id="1945"/>
    <lineage>
        <taxon>Bacteria</taxon>
        <taxon>Bacillati</taxon>
        <taxon>Actinomycetota</taxon>
        <taxon>Actinomycetes</taxon>
        <taxon>Kitasatosporales</taxon>
        <taxon>Streptomycetaceae</taxon>
        <taxon>Streptomyces</taxon>
    </lineage>
</organism>
<reference evidence="3 4" key="1">
    <citation type="submission" date="2019-05" db="EMBL/GenBank/DDBJ databases">
        <title>Comparative genomics and metabolomics analyses of clavulanic acid producing Streptomyces species provides insight into specialized metabolism and evolution of beta-lactam biosynthetic gene clusters.</title>
        <authorList>
            <person name="Moore M.A."/>
            <person name="Cruz-Morales P."/>
            <person name="Barona Gomez F."/>
            <person name="Kapil T."/>
        </authorList>
    </citation>
    <scope>NUCLEOTIDE SEQUENCE [LARGE SCALE GENOMIC DNA]</scope>
    <source>
        <strain evidence="3 4">NRRL 5741</strain>
    </source>
</reference>
<evidence type="ECO:0000256" key="1">
    <source>
        <dbReference type="SAM" id="MobiDB-lite"/>
    </source>
</evidence>
<dbReference type="RefSeq" id="WP_350802504.1">
    <property type="nucleotide sequence ID" value="NZ_JBEPDZ010000002.1"/>
</dbReference>
<dbReference type="SUPFAM" id="SSF54534">
    <property type="entry name" value="FKBP-like"/>
    <property type="match status" value="1"/>
</dbReference>
<keyword evidence="3" id="KW-0251">Elongation factor</keyword>
<keyword evidence="3" id="KW-0648">Protein biosynthesis</keyword>
<evidence type="ECO:0000259" key="2">
    <source>
        <dbReference type="Pfam" id="PF01272"/>
    </source>
</evidence>
<name>A0A646KFH4_STRJU</name>
<gene>
    <name evidence="3" type="ORF">FF041_11430</name>
</gene>
<feature type="domain" description="Transcription elongation factor GreA/GreB C-terminal" evidence="2">
    <location>
        <begin position="14"/>
        <end position="72"/>
    </location>
</feature>
<accession>A0A646KFH4</accession>
<protein>
    <submittedName>
        <fullName evidence="3">GreA/GreB family elongation factor</fullName>
    </submittedName>
</protein>
<feature type="region of interest" description="Disordered" evidence="1">
    <location>
        <begin position="76"/>
        <end position="98"/>
    </location>
</feature>
<dbReference type="EMBL" id="VCLA01000096">
    <property type="protein sequence ID" value="MQT00810.1"/>
    <property type="molecule type" value="Genomic_DNA"/>
</dbReference>
<dbReference type="GO" id="GO:0032784">
    <property type="term" value="P:regulation of DNA-templated transcription elongation"/>
    <property type="evidence" value="ECO:0007669"/>
    <property type="project" value="InterPro"/>
</dbReference>
<dbReference type="Pfam" id="PF01272">
    <property type="entry name" value="GreA_GreB"/>
    <property type="match status" value="1"/>
</dbReference>
<feature type="compositionally biased region" description="Basic and acidic residues" evidence="1">
    <location>
        <begin position="86"/>
        <end position="95"/>
    </location>
</feature>
<proteinExistence type="predicted"/>
<evidence type="ECO:0000313" key="3">
    <source>
        <dbReference type="EMBL" id="MQT00810.1"/>
    </source>
</evidence>
<dbReference type="GO" id="GO:0003746">
    <property type="term" value="F:translation elongation factor activity"/>
    <property type="evidence" value="ECO:0007669"/>
    <property type="project" value="UniProtKB-KW"/>
</dbReference>
<dbReference type="Gene3D" id="3.10.50.30">
    <property type="entry name" value="Transcription elongation factor, GreA/GreB, C-terminal domain"/>
    <property type="match status" value="1"/>
</dbReference>
<dbReference type="Proteomes" id="UP000419138">
    <property type="component" value="Unassembled WGS sequence"/>
</dbReference>
<dbReference type="InterPro" id="IPR036953">
    <property type="entry name" value="GreA/GreB_C_sf"/>
</dbReference>
<dbReference type="AlphaFoldDB" id="A0A646KFH4"/>
<sequence>MLLAECHPFTDAAEGDEEETVYLVSDDVTTAEVEVRSSTYPFGAAALGKRVGEAVEYEANGRKVQAEIIDVRPHAAWSPRSRRAHEHGPPGRADHALPSGIAGALRCAAPSCRRPNA</sequence>
<dbReference type="GO" id="GO:0003677">
    <property type="term" value="F:DNA binding"/>
    <property type="evidence" value="ECO:0007669"/>
    <property type="project" value="InterPro"/>
</dbReference>
<evidence type="ECO:0000313" key="4">
    <source>
        <dbReference type="Proteomes" id="UP000419138"/>
    </source>
</evidence>
<comment type="caution">
    <text evidence="3">The sequence shown here is derived from an EMBL/GenBank/DDBJ whole genome shotgun (WGS) entry which is preliminary data.</text>
</comment>